<evidence type="ECO:0000256" key="2">
    <source>
        <dbReference type="ARBA" id="ARBA00022475"/>
    </source>
</evidence>
<dbReference type="Gene3D" id="1.20.1250.20">
    <property type="entry name" value="MFS general substrate transporter like domains"/>
    <property type="match status" value="2"/>
</dbReference>
<feature type="transmembrane region" description="Helical" evidence="6">
    <location>
        <begin position="443"/>
        <end position="462"/>
    </location>
</feature>
<dbReference type="GO" id="GO:0022857">
    <property type="term" value="F:transmembrane transporter activity"/>
    <property type="evidence" value="ECO:0007669"/>
    <property type="project" value="InterPro"/>
</dbReference>
<feature type="transmembrane region" description="Helical" evidence="6">
    <location>
        <begin position="59"/>
        <end position="82"/>
    </location>
</feature>
<feature type="transmembrane region" description="Helical" evidence="6">
    <location>
        <begin position="242"/>
        <end position="263"/>
    </location>
</feature>
<organism evidence="7 8">
    <name type="scientific">Pedobacter heparinus (strain ATCC 13125 / DSM 2366 / CIP 104194 / JCM 7457 / NBRC 12017 / NCIMB 9290 / NRRL B-14731 / HIM 762-3)</name>
    <dbReference type="NCBI Taxonomy" id="485917"/>
    <lineage>
        <taxon>Bacteria</taxon>
        <taxon>Pseudomonadati</taxon>
        <taxon>Bacteroidota</taxon>
        <taxon>Sphingobacteriia</taxon>
        <taxon>Sphingobacteriales</taxon>
        <taxon>Sphingobacteriaceae</taxon>
        <taxon>Pedobacter</taxon>
    </lineage>
</organism>
<keyword evidence="3 6" id="KW-0812">Transmembrane</keyword>
<feature type="transmembrane region" description="Helical" evidence="6">
    <location>
        <begin position="283"/>
        <end position="305"/>
    </location>
</feature>
<feature type="transmembrane region" description="Helical" evidence="6">
    <location>
        <begin position="312"/>
        <end position="329"/>
    </location>
</feature>
<dbReference type="eggNOG" id="COG0738">
    <property type="taxonomic scope" value="Bacteria"/>
</dbReference>
<dbReference type="PANTHER" id="PTHR43702:SF3">
    <property type="entry name" value="PROTEIN TSGA"/>
    <property type="match status" value="1"/>
</dbReference>
<dbReference type="GO" id="GO:0005886">
    <property type="term" value="C:plasma membrane"/>
    <property type="evidence" value="ECO:0007669"/>
    <property type="project" value="UniProtKB-SubCell"/>
</dbReference>
<dbReference type="KEGG" id="phe:Phep_2311"/>
<dbReference type="InterPro" id="IPR011701">
    <property type="entry name" value="MFS"/>
</dbReference>
<comment type="subcellular location">
    <subcellularLocation>
        <location evidence="1">Cell inner membrane</location>
        <topology evidence="1">Multi-pass membrane protein</topology>
    </subcellularLocation>
</comment>
<feature type="transmembrane region" description="Helical" evidence="6">
    <location>
        <begin position="359"/>
        <end position="376"/>
    </location>
</feature>
<evidence type="ECO:0000313" key="8">
    <source>
        <dbReference type="Proteomes" id="UP000000852"/>
    </source>
</evidence>
<dbReference type="PANTHER" id="PTHR43702">
    <property type="entry name" value="L-FUCOSE-PROTON SYMPORTER"/>
    <property type="match status" value="1"/>
</dbReference>
<dbReference type="CDD" id="cd17394">
    <property type="entry name" value="MFS_FucP_like"/>
    <property type="match status" value="1"/>
</dbReference>
<evidence type="ECO:0000256" key="4">
    <source>
        <dbReference type="ARBA" id="ARBA00022989"/>
    </source>
</evidence>
<dbReference type="SUPFAM" id="SSF103473">
    <property type="entry name" value="MFS general substrate transporter"/>
    <property type="match status" value="1"/>
</dbReference>
<evidence type="ECO:0000313" key="7">
    <source>
        <dbReference type="EMBL" id="ACU04515.1"/>
    </source>
</evidence>
<dbReference type="InterPro" id="IPR050375">
    <property type="entry name" value="MFS_TsgA-like"/>
</dbReference>
<protein>
    <submittedName>
        <fullName evidence="7">Glucose/galactose transporter</fullName>
    </submittedName>
</protein>
<evidence type="ECO:0000256" key="3">
    <source>
        <dbReference type="ARBA" id="ARBA00022692"/>
    </source>
</evidence>
<dbReference type="AlphaFoldDB" id="C6XYN3"/>
<name>C6XYN3_PEDHD</name>
<keyword evidence="8" id="KW-1185">Reference proteome</keyword>
<keyword evidence="2" id="KW-1003">Cell membrane</keyword>
<dbReference type="InterPro" id="IPR036259">
    <property type="entry name" value="MFS_trans_sf"/>
</dbReference>
<dbReference type="EMBL" id="CP001681">
    <property type="protein sequence ID" value="ACU04515.1"/>
    <property type="molecule type" value="Genomic_DNA"/>
</dbReference>
<gene>
    <name evidence="7" type="ordered locus">Phep_2311</name>
</gene>
<feature type="transmembrane region" description="Helical" evidence="6">
    <location>
        <begin position="122"/>
        <end position="142"/>
    </location>
</feature>
<feature type="transmembrane region" description="Helical" evidence="6">
    <location>
        <begin position="382"/>
        <end position="405"/>
    </location>
</feature>
<dbReference type="Pfam" id="PF07690">
    <property type="entry name" value="MFS_1"/>
    <property type="match status" value="1"/>
</dbReference>
<evidence type="ECO:0000256" key="1">
    <source>
        <dbReference type="ARBA" id="ARBA00004429"/>
    </source>
</evidence>
<feature type="transmembrane region" description="Helical" evidence="6">
    <location>
        <begin position="162"/>
        <end position="182"/>
    </location>
</feature>
<evidence type="ECO:0000256" key="6">
    <source>
        <dbReference type="SAM" id="Phobius"/>
    </source>
</evidence>
<feature type="transmembrane region" description="Helical" evidence="6">
    <location>
        <begin position="417"/>
        <end position="437"/>
    </location>
</feature>
<proteinExistence type="predicted"/>
<keyword evidence="4 6" id="KW-1133">Transmembrane helix</keyword>
<dbReference type="Proteomes" id="UP000000852">
    <property type="component" value="Chromosome"/>
</dbReference>
<dbReference type="HOGENOM" id="CLU_028452_2_2_10"/>
<feature type="transmembrane region" description="Helical" evidence="6">
    <location>
        <begin position="335"/>
        <end position="352"/>
    </location>
</feature>
<feature type="transmembrane region" description="Helical" evidence="6">
    <location>
        <begin position="94"/>
        <end position="116"/>
    </location>
</feature>
<dbReference type="RefSeq" id="WP_015808128.1">
    <property type="nucleotide sequence ID" value="NC_013061.1"/>
</dbReference>
<dbReference type="OrthoDB" id="9786665at2"/>
<accession>C6XYN3</accession>
<reference evidence="7 8" key="1">
    <citation type="journal article" date="2009" name="Stand. Genomic Sci.">
        <title>Complete genome sequence of Pedobacter heparinus type strain (HIM 762-3).</title>
        <authorList>
            <person name="Han C."/>
            <person name="Spring S."/>
            <person name="Lapidus A."/>
            <person name="Del Rio T.G."/>
            <person name="Tice H."/>
            <person name="Copeland A."/>
            <person name="Cheng J.F."/>
            <person name="Lucas S."/>
            <person name="Chen F."/>
            <person name="Nolan M."/>
            <person name="Bruce D."/>
            <person name="Goodwin L."/>
            <person name="Pitluck S."/>
            <person name="Ivanova N."/>
            <person name="Mavromatis K."/>
            <person name="Mikhailova N."/>
            <person name="Pati A."/>
            <person name="Chen A."/>
            <person name="Palaniappan K."/>
            <person name="Land M."/>
            <person name="Hauser L."/>
            <person name="Chang Y.J."/>
            <person name="Jeffries C.C."/>
            <person name="Saunders E."/>
            <person name="Chertkov O."/>
            <person name="Brettin T."/>
            <person name="Goker M."/>
            <person name="Rohde M."/>
            <person name="Bristow J."/>
            <person name="Eisen J.A."/>
            <person name="Markowitz V."/>
            <person name="Hugenholtz P."/>
            <person name="Kyrpides N.C."/>
            <person name="Klenk H.P."/>
            <person name="Detter J.C."/>
        </authorList>
    </citation>
    <scope>NUCLEOTIDE SEQUENCE [LARGE SCALE GENOMIC DNA]</scope>
    <source>
        <strain evidence="8">ATCC 13125 / DSM 2366 / CIP 104194 / JCM 7457 / NBRC 12017 / NCIMB 9290 / NRRL B-14731 / HIM 762-3</strain>
    </source>
</reference>
<sequence>MSAPFTSSTTQLERNKSSAKNHTFSLVILTTLFFIWGFIVSMNDVLIPKLMTVFTLLHWQAMLVQTSFFGAYFIISLAYFVLSVTREDPIMKIGYKNGIIAGLFVCALGASLFYPAAAYKSYGFFLGALFVLASGTAILQIASNPYVTILGSPETASARLNLTQAFNSLGTTIAPILGGYLIFGTITEAIEGTNADSVKLPYIALAAALILIAIMIKTTKLPRIVKDHVHINHAGSLKHRHLILGVICIFAYVGGEVTIGSNFMSFLKLPAIGGFEAETAKTYLAFFWGGAMIGRFLGAIALGNFERNSYKYGLMFLISIAVFITVYTLYNFQLAAVMCCLVLFNAAIFRLANFKSQTTLSYFAAAIILLLLMVAFTNGQIALWSIIAIGFFNSIMFPTIFALAVKGLGSYTSQGASLLIMACVGGAIVPPLQGYFADISNNLQLSFTLPILCYVYVLFYGMKGYKTDIIL</sequence>
<dbReference type="STRING" id="485917.Phep_2311"/>
<feature type="transmembrane region" description="Helical" evidence="6">
    <location>
        <begin position="21"/>
        <end position="39"/>
    </location>
</feature>
<evidence type="ECO:0000256" key="5">
    <source>
        <dbReference type="ARBA" id="ARBA00023136"/>
    </source>
</evidence>
<keyword evidence="5 6" id="KW-0472">Membrane</keyword>
<feature type="transmembrane region" description="Helical" evidence="6">
    <location>
        <begin position="202"/>
        <end position="221"/>
    </location>
</feature>